<feature type="region of interest" description="Disordered" evidence="1">
    <location>
        <begin position="170"/>
        <end position="201"/>
    </location>
</feature>
<dbReference type="AlphaFoldDB" id="A0AB34IM54"/>
<organism evidence="2 3">
    <name type="scientific">Prymnesium parvum</name>
    <name type="common">Toxic golden alga</name>
    <dbReference type="NCBI Taxonomy" id="97485"/>
    <lineage>
        <taxon>Eukaryota</taxon>
        <taxon>Haptista</taxon>
        <taxon>Haptophyta</taxon>
        <taxon>Prymnesiophyceae</taxon>
        <taxon>Prymnesiales</taxon>
        <taxon>Prymnesiaceae</taxon>
        <taxon>Prymnesium</taxon>
    </lineage>
</organism>
<gene>
    <name evidence="2" type="ORF">AB1Y20_013093</name>
</gene>
<evidence type="ECO:0000256" key="1">
    <source>
        <dbReference type="SAM" id="MobiDB-lite"/>
    </source>
</evidence>
<reference evidence="2 3" key="1">
    <citation type="journal article" date="2024" name="Science">
        <title>Giant polyketide synthase enzymes in the biosynthesis of giant marine polyether toxins.</title>
        <authorList>
            <person name="Fallon T.R."/>
            <person name="Shende V.V."/>
            <person name="Wierzbicki I.H."/>
            <person name="Pendleton A.L."/>
            <person name="Watervoot N.F."/>
            <person name="Auber R.P."/>
            <person name="Gonzalez D.J."/>
            <person name="Wisecaver J.H."/>
            <person name="Moore B.S."/>
        </authorList>
    </citation>
    <scope>NUCLEOTIDE SEQUENCE [LARGE SCALE GENOMIC DNA]</scope>
    <source>
        <strain evidence="2 3">12B1</strain>
    </source>
</reference>
<keyword evidence="3" id="KW-1185">Reference proteome</keyword>
<accession>A0AB34IM54</accession>
<protein>
    <submittedName>
        <fullName evidence="2">Uncharacterized protein</fullName>
    </submittedName>
</protein>
<feature type="compositionally biased region" description="Basic and acidic residues" evidence="1">
    <location>
        <begin position="177"/>
        <end position="195"/>
    </location>
</feature>
<evidence type="ECO:0000313" key="3">
    <source>
        <dbReference type="Proteomes" id="UP001515480"/>
    </source>
</evidence>
<comment type="caution">
    <text evidence="2">The sequence shown here is derived from an EMBL/GenBank/DDBJ whole genome shotgun (WGS) entry which is preliminary data.</text>
</comment>
<evidence type="ECO:0000313" key="2">
    <source>
        <dbReference type="EMBL" id="KAL1500436.1"/>
    </source>
</evidence>
<proteinExistence type="predicted"/>
<sequence length="201" mass="21345">MHPLSPPLVPLAPRVPVRALSPPPDAPTGRSAPRLLFLVALPAVGSVALPGGISFALSYQLLLLSAVSSPPSLAQRHGAAHSEWEPLLRRHATVASACAAVLVCAEEALGARVDTPGGAALTVACSLAGALARAQLTPDPPREPVVDLLAEQQRDARRLRRSFDSRLSWRARKRRASHQERDAVGHKLQEGRRGVEQSPHA</sequence>
<name>A0AB34IM54_PRYPA</name>
<dbReference type="Proteomes" id="UP001515480">
    <property type="component" value="Unassembled WGS sequence"/>
</dbReference>
<dbReference type="EMBL" id="JBGBPQ010000023">
    <property type="protein sequence ID" value="KAL1500436.1"/>
    <property type="molecule type" value="Genomic_DNA"/>
</dbReference>